<dbReference type="CDD" id="cd13578">
    <property type="entry name" value="PBP2_Bug27"/>
    <property type="match status" value="1"/>
</dbReference>
<accession>A0A4Q7N8E7</accession>
<evidence type="ECO:0000256" key="2">
    <source>
        <dbReference type="SAM" id="SignalP"/>
    </source>
</evidence>
<gene>
    <name evidence="3" type="ORF">EV675_4968</name>
</gene>
<dbReference type="Pfam" id="PF03401">
    <property type="entry name" value="TctC"/>
    <property type="match status" value="1"/>
</dbReference>
<dbReference type="InterPro" id="IPR042100">
    <property type="entry name" value="Bug_dom1"/>
</dbReference>
<feature type="chain" id="PRO_5020220779" evidence="2">
    <location>
        <begin position="22"/>
        <end position="324"/>
    </location>
</feature>
<reference evidence="3 4" key="1">
    <citation type="submission" date="2019-02" db="EMBL/GenBank/DDBJ databases">
        <title>Genomic Encyclopedia of Type Strains, Phase IV (KMG-IV): sequencing the most valuable type-strain genomes for metagenomic binning, comparative biology and taxonomic classification.</title>
        <authorList>
            <person name="Goeker M."/>
        </authorList>
    </citation>
    <scope>NUCLEOTIDE SEQUENCE [LARGE SCALE GENOMIC DNA]</scope>
    <source>
        <strain evidence="3 4">K24</strain>
    </source>
</reference>
<comment type="similarity">
    <text evidence="1">Belongs to the UPF0065 (bug) family.</text>
</comment>
<evidence type="ECO:0000313" key="4">
    <source>
        <dbReference type="Proteomes" id="UP000292445"/>
    </source>
</evidence>
<evidence type="ECO:0000313" key="3">
    <source>
        <dbReference type="EMBL" id="RZS78323.1"/>
    </source>
</evidence>
<dbReference type="AlphaFoldDB" id="A0A4Q7N8E7"/>
<dbReference type="EMBL" id="SGXC01000003">
    <property type="protein sequence ID" value="RZS78323.1"/>
    <property type="molecule type" value="Genomic_DNA"/>
</dbReference>
<sequence length="324" mass="34731">MFKQVLTSAIVCAAFAAPLHAADNYPSRPITLVVPFTPGGSTDIIARVMSKQLGAALGQPIVVENKPGAGGIVGTQYAKSQPADGYTLIMGAIGTFGANATLYRRLPYDPVKDFAPISLVAGVPNVLAVNPAKLDVRTVDELIKAVRAKPNGYDYASGGNGSAAHLATEYFKLKANIQIQHVPYKGTAPALNDLVGGVTSLVLTGYPPLSPFFQAGRLRPIAVATAKRLPQLPDVPTISETKGLEGFEASQWYGLLTIAGTPKPIVDRLNKEIVAALKNPETLEQFRKEGLEPMYNTPEEFAQYIKDQIQLWRPVIQKANIIID</sequence>
<keyword evidence="3" id="KW-0675">Receptor</keyword>
<proteinExistence type="inferred from homology"/>
<dbReference type="OrthoDB" id="8678477at2"/>
<comment type="caution">
    <text evidence="3">The sequence shown here is derived from an EMBL/GenBank/DDBJ whole genome shotgun (WGS) entry which is preliminary data.</text>
</comment>
<keyword evidence="4" id="KW-1185">Reference proteome</keyword>
<dbReference type="InterPro" id="IPR005064">
    <property type="entry name" value="BUG"/>
</dbReference>
<dbReference type="PANTHER" id="PTHR42928:SF5">
    <property type="entry name" value="BLR1237 PROTEIN"/>
    <property type="match status" value="1"/>
</dbReference>
<dbReference type="PIRSF" id="PIRSF017082">
    <property type="entry name" value="YflP"/>
    <property type="match status" value="1"/>
</dbReference>
<dbReference type="PANTHER" id="PTHR42928">
    <property type="entry name" value="TRICARBOXYLATE-BINDING PROTEIN"/>
    <property type="match status" value="1"/>
</dbReference>
<dbReference type="SUPFAM" id="SSF53850">
    <property type="entry name" value="Periplasmic binding protein-like II"/>
    <property type="match status" value="1"/>
</dbReference>
<evidence type="ECO:0000256" key="1">
    <source>
        <dbReference type="ARBA" id="ARBA00006987"/>
    </source>
</evidence>
<organism evidence="3 4">
    <name type="scientific">Pigmentiphaga kullae</name>
    <dbReference type="NCBI Taxonomy" id="151784"/>
    <lineage>
        <taxon>Bacteria</taxon>
        <taxon>Pseudomonadati</taxon>
        <taxon>Pseudomonadota</taxon>
        <taxon>Betaproteobacteria</taxon>
        <taxon>Burkholderiales</taxon>
        <taxon>Alcaligenaceae</taxon>
        <taxon>Pigmentiphaga</taxon>
    </lineage>
</organism>
<keyword evidence="2" id="KW-0732">Signal</keyword>
<name>A0A4Q7N8E7_9BURK</name>
<dbReference type="RefSeq" id="WP_130361008.1">
    <property type="nucleotide sequence ID" value="NZ_SGXC01000003.1"/>
</dbReference>
<protein>
    <submittedName>
        <fullName evidence="3">Tripartite-type tricarboxylate transporter receptor subunit TctC</fullName>
    </submittedName>
</protein>
<dbReference type="Gene3D" id="3.40.190.150">
    <property type="entry name" value="Bordetella uptake gene, domain 1"/>
    <property type="match status" value="1"/>
</dbReference>
<dbReference type="Proteomes" id="UP000292445">
    <property type="component" value="Unassembled WGS sequence"/>
</dbReference>
<dbReference type="Gene3D" id="3.40.190.10">
    <property type="entry name" value="Periplasmic binding protein-like II"/>
    <property type="match status" value="1"/>
</dbReference>
<feature type="signal peptide" evidence="2">
    <location>
        <begin position="1"/>
        <end position="21"/>
    </location>
</feature>